<dbReference type="EC" id="2.5.1.75" evidence="10"/>
<comment type="caution">
    <text evidence="12">The sequence shown here is derived from an EMBL/GenBank/DDBJ whole genome shotgun (WGS) entry which is preliminary data.</text>
</comment>
<accession>A0A849A949</accession>
<organism evidence="12 13">
    <name type="scientific">Nakamurella aerolata</name>
    <dbReference type="NCBI Taxonomy" id="1656892"/>
    <lineage>
        <taxon>Bacteria</taxon>
        <taxon>Bacillati</taxon>
        <taxon>Actinomycetota</taxon>
        <taxon>Actinomycetes</taxon>
        <taxon>Nakamurellales</taxon>
        <taxon>Nakamurellaceae</taxon>
        <taxon>Nakamurella</taxon>
    </lineage>
</organism>
<comment type="catalytic activity">
    <reaction evidence="9 10">
        <text>adenosine(37) in tRNA + dimethylallyl diphosphate = N(6)-dimethylallyladenosine(37) in tRNA + diphosphate</text>
        <dbReference type="Rhea" id="RHEA:26482"/>
        <dbReference type="Rhea" id="RHEA-COMP:10162"/>
        <dbReference type="Rhea" id="RHEA-COMP:10375"/>
        <dbReference type="ChEBI" id="CHEBI:33019"/>
        <dbReference type="ChEBI" id="CHEBI:57623"/>
        <dbReference type="ChEBI" id="CHEBI:74411"/>
        <dbReference type="ChEBI" id="CHEBI:74415"/>
        <dbReference type="EC" id="2.5.1.75"/>
    </reaction>
</comment>
<evidence type="ECO:0000256" key="3">
    <source>
        <dbReference type="ARBA" id="ARBA00005842"/>
    </source>
</evidence>
<gene>
    <name evidence="10 12" type="primary">miaA</name>
    <name evidence="12" type="ORF">HKD39_10220</name>
</gene>
<dbReference type="SUPFAM" id="SSF52540">
    <property type="entry name" value="P-loop containing nucleoside triphosphate hydrolases"/>
    <property type="match status" value="1"/>
</dbReference>
<dbReference type="FunFam" id="1.10.20.140:FF:000001">
    <property type="entry name" value="tRNA dimethylallyltransferase"/>
    <property type="match status" value="1"/>
</dbReference>
<dbReference type="HAMAP" id="MF_00185">
    <property type="entry name" value="IPP_trans"/>
    <property type="match status" value="1"/>
</dbReference>
<keyword evidence="8 10" id="KW-0460">Magnesium</keyword>
<feature type="binding site" evidence="10">
    <location>
        <begin position="17"/>
        <end position="22"/>
    </location>
    <ligand>
        <name>substrate</name>
    </ligand>
</feature>
<evidence type="ECO:0000256" key="10">
    <source>
        <dbReference type="HAMAP-Rule" id="MF_00185"/>
    </source>
</evidence>
<evidence type="ECO:0000259" key="11">
    <source>
        <dbReference type="SMART" id="SM00382"/>
    </source>
</evidence>
<keyword evidence="6 10" id="KW-0547">Nucleotide-binding</keyword>
<name>A0A849A949_9ACTN</name>
<evidence type="ECO:0000256" key="9">
    <source>
        <dbReference type="ARBA" id="ARBA00049563"/>
    </source>
</evidence>
<comment type="similarity">
    <text evidence="3 10">Belongs to the IPP transferase family.</text>
</comment>
<dbReference type="PANTHER" id="PTHR11088:SF60">
    <property type="entry name" value="TRNA DIMETHYLALLYLTRANSFERASE"/>
    <property type="match status" value="1"/>
</dbReference>
<dbReference type="AlphaFoldDB" id="A0A849A949"/>
<comment type="subunit">
    <text evidence="10">Monomer.</text>
</comment>
<evidence type="ECO:0000256" key="2">
    <source>
        <dbReference type="ARBA" id="ARBA00003213"/>
    </source>
</evidence>
<dbReference type="RefSeq" id="WP_171199777.1">
    <property type="nucleotide sequence ID" value="NZ_JABEND010000005.1"/>
</dbReference>
<evidence type="ECO:0000256" key="8">
    <source>
        <dbReference type="ARBA" id="ARBA00022842"/>
    </source>
</evidence>
<evidence type="ECO:0000256" key="1">
    <source>
        <dbReference type="ARBA" id="ARBA00001946"/>
    </source>
</evidence>
<dbReference type="InterPro" id="IPR027417">
    <property type="entry name" value="P-loop_NTPase"/>
</dbReference>
<dbReference type="GO" id="GO:0006400">
    <property type="term" value="P:tRNA modification"/>
    <property type="evidence" value="ECO:0007669"/>
    <property type="project" value="TreeGrafter"/>
</dbReference>
<comment type="function">
    <text evidence="2 10">Catalyzes the transfer of a dimethylallyl group onto the adenine at position 37 in tRNAs that read codons beginning with uridine, leading to the formation of N6-(dimethylallyl)adenosine (i(6)A).</text>
</comment>
<evidence type="ECO:0000256" key="7">
    <source>
        <dbReference type="ARBA" id="ARBA00022840"/>
    </source>
</evidence>
<dbReference type="Gene3D" id="1.10.20.140">
    <property type="match status" value="1"/>
</dbReference>
<dbReference type="GO" id="GO:0052381">
    <property type="term" value="F:tRNA dimethylallyltransferase activity"/>
    <property type="evidence" value="ECO:0007669"/>
    <property type="project" value="UniProtKB-UniRule"/>
</dbReference>
<evidence type="ECO:0000256" key="5">
    <source>
        <dbReference type="ARBA" id="ARBA00022694"/>
    </source>
</evidence>
<feature type="region of interest" description="Interaction with substrate tRNA" evidence="10">
    <location>
        <begin position="40"/>
        <end position="43"/>
    </location>
</feature>
<sequence>MTRPGRAGRLLVIAGPTGTGKSELAIAAAQRLGGEVINADSMQTYRGMDIGTAKVTAAQRESVPHHLLDIWDVTETASVAVYQRQARSRIEELLAAGVTPILVGGSGLYIQAVIDEIDFPGTDPQVRARYLERLEHEGAERLHAELARLDPPAAQAVLPSNGRRIVRALEVIEITGKPFTANLPKPGPARYGGVIVTVDRDPAELDQRLERRVEQMMRAGFVEEVRGLLAAGLRDGVTARRALGYAQLIDAIDGRSSMEQAAADTVTATRRFVRRQRSWFRRDPRRHQLDGADPELLERTLQLFGG</sequence>
<keyword evidence="4 10" id="KW-0808">Transferase</keyword>
<evidence type="ECO:0000313" key="12">
    <source>
        <dbReference type="EMBL" id="NNG36083.1"/>
    </source>
</evidence>
<dbReference type="InterPro" id="IPR018022">
    <property type="entry name" value="IPT"/>
</dbReference>
<comment type="cofactor">
    <cofactor evidence="1 10">
        <name>Mg(2+)</name>
        <dbReference type="ChEBI" id="CHEBI:18420"/>
    </cofactor>
</comment>
<feature type="site" description="Interaction with substrate tRNA" evidence="10">
    <location>
        <position position="127"/>
    </location>
</feature>
<feature type="site" description="Interaction with substrate tRNA" evidence="10">
    <location>
        <position position="106"/>
    </location>
</feature>
<dbReference type="SMART" id="SM00382">
    <property type="entry name" value="AAA"/>
    <property type="match status" value="1"/>
</dbReference>
<dbReference type="InterPro" id="IPR039657">
    <property type="entry name" value="Dimethylallyltransferase"/>
</dbReference>
<keyword evidence="13" id="KW-1185">Reference proteome</keyword>
<proteinExistence type="inferred from homology"/>
<dbReference type="InterPro" id="IPR003593">
    <property type="entry name" value="AAA+_ATPase"/>
</dbReference>
<keyword evidence="5 10" id="KW-0819">tRNA processing</keyword>
<dbReference type="PANTHER" id="PTHR11088">
    <property type="entry name" value="TRNA DIMETHYLALLYLTRANSFERASE"/>
    <property type="match status" value="1"/>
</dbReference>
<dbReference type="Gene3D" id="3.40.50.300">
    <property type="entry name" value="P-loop containing nucleotide triphosphate hydrolases"/>
    <property type="match status" value="1"/>
</dbReference>
<dbReference type="EMBL" id="JABEND010000005">
    <property type="protein sequence ID" value="NNG36083.1"/>
    <property type="molecule type" value="Genomic_DNA"/>
</dbReference>
<evidence type="ECO:0000256" key="6">
    <source>
        <dbReference type="ARBA" id="ARBA00022741"/>
    </source>
</evidence>
<evidence type="ECO:0000256" key="4">
    <source>
        <dbReference type="ARBA" id="ARBA00022679"/>
    </source>
</evidence>
<comment type="caution">
    <text evidence="10">Lacks conserved residue(s) required for the propagation of feature annotation.</text>
</comment>
<dbReference type="Proteomes" id="UP000562984">
    <property type="component" value="Unassembled WGS sequence"/>
</dbReference>
<feature type="binding site" evidence="10">
    <location>
        <begin position="15"/>
        <end position="22"/>
    </location>
    <ligand>
        <name>ATP</name>
        <dbReference type="ChEBI" id="CHEBI:30616"/>
    </ligand>
</feature>
<dbReference type="Pfam" id="PF01715">
    <property type="entry name" value="IPPT"/>
    <property type="match status" value="1"/>
</dbReference>
<feature type="domain" description="AAA+ ATPase" evidence="11">
    <location>
        <begin position="7"/>
        <end position="221"/>
    </location>
</feature>
<dbReference type="GO" id="GO:0005524">
    <property type="term" value="F:ATP binding"/>
    <property type="evidence" value="ECO:0007669"/>
    <property type="project" value="UniProtKB-UniRule"/>
</dbReference>
<dbReference type="NCBIfam" id="TIGR00174">
    <property type="entry name" value="miaA"/>
    <property type="match status" value="1"/>
</dbReference>
<reference evidence="12 13" key="1">
    <citation type="submission" date="2020-05" db="EMBL/GenBank/DDBJ databases">
        <title>Nakamurella sp. DB0629 isolated from air conditioner.</title>
        <authorList>
            <person name="Kim D.H."/>
            <person name="Kim D.-U."/>
        </authorList>
    </citation>
    <scope>NUCLEOTIDE SEQUENCE [LARGE SCALE GENOMIC DNA]</scope>
    <source>
        <strain evidence="12 13">DB0629</strain>
    </source>
</reference>
<protein>
    <recommendedName>
        <fullName evidence="10">tRNA dimethylallyltransferase</fullName>
        <ecNumber evidence="10">2.5.1.75</ecNumber>
    </recommendedName>
    <alternativeName>
        <fullName evidence="10">Dimethylallyl diphosphate:tRNA dimethylallyltransferase</fullName>
        <shortName evidence="10">DMAPP:tRNA dimethylallyltransferase</shortName>
        <shortName evidence="10">DMATase</shortName>
    </alternativeName>
    <alternativeName>
        <fullName evidence="10">Isopentenyl-diphosphate:tRNA isopentenyltransferase</fullName>
        <shortName evidence="10">IPP transferase</shortName>
        <shortName evidence="10">IPPT</shortName>
        <shortName evidence="10">IPTase</shortName>
    </alternativeName>
</protein>
<keyword evidence="7 10" id="KW-0067">ATP-binding</keyword>
<evidence type="ECO:0000313" key="13">
    <source>
        <dbReference type="Proteomes" id="UP000562984"/>
    </source>
</evidence>